<dbReference type="Gene3D" id="3.30.70.270">
    <property type="match status" value="1"/>
</dbReference>
<dbReference type="GO" id="GO:0052621">
    <property type="term" value="F:diguanylate cyclase activity"/>
    <property type="evidence" value="ECO:0007669"/>
    <property type="project" value="UniProtKB-EC"/>
</dbReference>
<dbReference type="EMBL" id="MUEK01000001">
    <property type="protein sequence ID" value="OOE41617.1"/>
    <property type="molecule type" value="Genomic_DNA"/>
</dbReference>
<comment type="catalytic activity">
    <reaction evidence="2">
        <text>2 GTP = 3',3'-c-di-GMP + 2 diphosphate</text>
        <dbReference type="Rhea" id="RHEA:24898"/>
        <dbReference type="ChEBI" id="CHEBI:33019"/>
        <dbReference type="ChEBI" id="CHEBI:37565"/>
        <dbReference type="ChEBI" id="CHEBI:58805"/>
        <dbReference type="EC" id="2.7.7.65"/>
    </reaction>
</comment>
<gene>
    <name evidence="5" type="ORF">BZG00_01180</name>
</gene>
<dbReference type="InterPro" id="IPR050469">
    <property type="entry name" value="Diguanylate_Cyclase"/>
</dbReference>
<sequence>MNDVLEQVKTLINDDTKTIKQLRYQVGQCEQLIAALETENQRLVDQLGHLVQKLNADDMTGLANRYHLETSFNTLLSQPQCHQLALVFIDMNKLKTVNDQYGHLVGDQAICHLATLLANNTHEGIAARFGGDEFAVLLPNTTHAAATDWAQSLVMQLAHSPILIDQRPHYLSFSFGVSDMRADNSPQLTSSKTALDQLIRQADTRMLSRKA</sequence>
<evidence type="ECO:0000256" key="3">
    <source>
        <dbReference type="SAM" id="Coils"/>
    </source>
</evidence>
<proteinExistence type="predicted"/>
<dbReference type="CDD" id="cd01949">
    <property type="entry name" value="GGDEF"/>
    <property type="match status" value="1"/>
</dbReference>
<keyword evidence="6" id="KW-1185">Reference proteome</keyword>
<dbReference type="InterPro" id="IPR043128">
    <property type="entry name" value="Rev_trsase/Diguanyl_cyclase"/>
</dbReference>
<dbReference type="PROSITE" id="PS50887">
    <property type="entry name" value="GGDEF"/>
    <property type="match status" value="1"/>
</dbReference>
<dbReference type="EC" id="2.7.7.65" evidence="1"/>
<comment type="caution">
    <text evidence="5">The sequence shown here is derived from an EMBL/GenBank/DDBJ whole genome shotgun (WGS) entry which is preliminary data.</text>
</comment>
<dbReference type="AlphaFoldDB" id="A0AB36K376"/>
<dbReference type="NCBIfam" id="TIGR00254">
    <property type="entry name" value="GGDEF"/>
    <property type="match status" value="1"/>
</dbReference>
<evidence type="ECO:0000256" key="2">
    <source>
        <dbReference type="ARBA" id="ARBA00034247"/>
    </source>
</evidence>
<keyword evidence="3" id="KW-0175">Coiled coil</keyword>
<name>A0AB36K376_9GAMM</name>
<accession>A0AB36K376</accession>
<feature type="coiled-coil region" evidence="3">
    <location>
        <begin position="19"/>
        <end position="53"/>
    </location>
</feature>
<dbReference type="InterPro" id="IPR029787">
    <property type="entry name" value="Nucleotide_cyclase"/>
</dbReference>
<organism evidence="5 6">
    <name type="scientific">Salinivibrio kushneri</name>
    <dbReference type="NCBI Taxonomy" id="1908198"/>
    <lineage>
        <taxon>Bacteria</taxon>
        <taxon>Pseudomonadati</taxon>
        <taxon>Pseudomonadota</taxon>
        <taxon>Gammaproteobacteria</taxon>
        <taxon>Vibrionales</taxon>
        <taxon>Vibrionaceae</taxon>
        <taxon>Salinivibrio</taxon>
    </lineage>
</organism>
<dbReference type="PANTHER" id="PTHR45138:SF9">
    <property type="entry name" value="DIGUANYLATE CYCLASE DGCM-RELATED"/>
    <property type="match status" value="1"/>
</dbReference>
<dbReference type="InterPro" id="IPR000160">
    <property type="entry name" value="GGDEF_dom"/>
</dbReference>
<dbReference type="RefSeq" id="WP_077658667.1">
    <property type="nucleotide sequence ID" value="NZ_CP040021.1"/>
</dbReference>
<dbReference type="Proteomes" id="UP000189021">
    <property type="component" value="Unassembled WGS sequence"/>
</dbReference>
<dbReference type="SMART" id="SM00267">
    <property type="entry name" value="GGDEF"/>
    <property type="match status" value="1"/>
</dbReference>
<reference evidence="5 6" key="1">
    <citation type="journal article" date="2017" name="Genome Announc.">
        <title>Draft Genome Sequences of Salinivibrio proteolyticus, Salinivibrio sharmensis, Salinivibrio siamensis, Salinivibrio costicola subsp. alcaliphilus, Salinivibrio costicola subsp. vallismortis, and 29 New Isolates Belonging to the Genus Salinivibrio.</title>
        <authorList>
            <person name="Lopez-Hermoso C."/>
            <person name="de la Haba R.R."/>
            <person name="Sanchez-Porro C."/>
            <person name="Bayliss S.C."/>
            <person name="Feil E.J."/>
            <person name="Ventosa A."/>
        </authorList>
    </citation>
    <scope>NUCLEOTIDE SEQUENCE [LARGE SCALE GENOMIC DNA]</scope>
    <source>
        <strain evidence="5 6">AL184</strain>
    </source>
</reference>
<dbReference type="Pfam" id="PF00990">
    <property type="entry name" value="GGDEF"/>
    <property type="match status" value="1"/>
</dbReference>
<protein>
    <recommendedName>
        <fullName evidence="1">diguanylate cyclase</fullName>
        <ecNumber evidence="1">2.7.7.65</ecNumber>
    </recommendedName>
</protein>
<evidence type="ECO:0000256" key="1">
    <source>
        <dbReference type="ARBA" id="ARBA00012528"/>
    </source>
</evidence>
<dbReference type="PANTHER" id="PTHR45138">
    <property type="entry name" value="REGULATORY COMPONENTS OF SENSORY TRANSDUCTION SYSTEM"/>
    <property type="match status" value="1"/>
</dbReference>
<evidence type="ECO:0000313" key="5">
    <source>
        <dbReference type="EMBL" id="OOE41617.1"/>
    </source>
</evidence>
<dbReference type="SUPFAM" id="SSF55073">
    <property type="entry name" value="Nucleotide cyclase"/>
    <property type="match status" value="1"/>
</dbReference>
<evidence type="ECO:0000313" key="6">
    <source>
        <dbReference type="Proteomes" id="UP000189021"/>
    </source>
</evidence>
<feature type="domain" description="GGDEF" evidence="4">
    <location>
        <begin position="82"/>
        <end position="211"/>
    </location>
</feature>
<evidence type="ECO:0000259" key="4">
    <source>
        <dbReference type="PROSITE" id="PS50887"/>
    </source>
</evidence>